<evidence type="ECO:0000313" key="2">
    <source>
        <dbReference type="Proteomes" id="UP000277749"/>
    </source>
</evidence>
<name>A0A3S8NEP7_9VIRU</name>
<organism evidence="1 2">
    <name type="scientific">Sulfolobales Beppu filamentous virus 2</name>
    <dbReference type="NCBI Taxonomy" id="2493123"/>
    <lineage>
        <taxon>Viruses</taxon>
        <taxon>Adnaviria</taxon>
        <taxon>Zilligvirae</taxon>
        <taxon>Taleaviricota</taxon>
        <taxon>Tokiviricetes</taxon>
        <taxon>Ligamenvirales</taxon>
        <taxon>Lipothrixviridae</taxon>
        <taxon>Alphalipothrixvirus</taxon>
        <taxon>Alphalipothrixvirus umijigokuense</taxon>
    </lineage>
</organism>
<reference evidence="1 2" key="1">
    <citation type="journal article" date="2018" name="Environ. Microbiol.">
        <title>New archaeal viruses discovered by metagenomic analysis of viral communities in enrichment cultures.</title>
        <authorList>
            <person name="Liu Y."/>
            <person name="Brandt D."/>
            <person name="Ishino S."/>
            <person name="Ishino Y."/>
            <person name="Koonin E.V."/>
            <person name="Kalinowski J."/>
            <person name="Krupovic M."/>
            <person name="Prangishvili D."/>
        </authorList>
    </citation>
    <scope>NUCLEOTIDE SEQUENCE [LARGE SCALE GENOMIC DNA]</scope>
</reference>
<evidence type="ECO:0000313" key="1">
    <source>
        <dbReference type="EMBL" id="AZI75769.1"/>
    </source>
</evidence>
<protein>
    <submittedName>
        <fullName evidence="1">Uncharacterized protein</fullName>
    </submittedName>
</protein>
<dbReference type="EMBL" id="MK064563">
    <property type="protein sequence ID" value="AZI75769.1"/>
    <property type="molecule type" value="Genomic_DNA"/>
</dbReference>
<dbReference type="Proteomes" id="UP000277749">
    <property type="component" value="Segment"/>
</dbReference>
<proteinExistence type="predicted"/>
<sequence>MNKHVNIHVNISIAEFIYDDDVDGYHIVCMIRYHMWRAEWFSDIVDTKIEVYQGENVIMLYDMSSGVDILEDPYAIESAIKFIKILRKVHRDKKVLKIMLNDLRSILEDEKYGINPYF</sequence>
<keyword evidence="2" id="KW-1185">Reference proteome</keyword>
<gene>
    <name evidence="1" type="ORF">SBFV2_gp02</name>
</gene>
<accession>A0A3S8NEP7</accession>